<accession>A0A2K8SIJ5</accession>
<keyword evidence="5" id="KW-1185">Reference proteome</keyword>
<dbReference type="AlphaFoldDB" id="A0A2K8SIJ5"/>
<dbReference type="Gene3D" id="3.40.50.300">
    <property type="entry name" value="P-loop containing nucleotide triphosphate hydrolases"/>
    <property type="match status" value="1"/>
</dbReference>
<dbReference type="SUPFAM" id="SSF52540">
    <property type="entry name" value="P-loop containing nucleoside triphosphate hydrolases"/>
    <property type="match status" value="1"/>
</dbReference>
<feature type="domain" description="ORC1/DEAH AAA+ ATPase" evidence="2">
    <location>
        <begin position="50"/>
        <end position="213"/>
    </location>
</feature>
<dbReference type="KEGG" id="nfl:COO91_10020"/>
<dbReference type="InterPro" id="IPR027417">
    <property type="entry name" value="P-loop_NTPase"/>
</dbReference>
<dbReference type="EMBL" id="CP024792">
    <property type="protein sequence ID" value="AUB43825.1"/>
    <property type="molecule type" value="Genomic_DNA"/>
</dbReference>
<keyword evidence="4" id="KW-0614">Plasmid</keyword>
<evidence type="ECO:0000313" key="4">
    <source>
        <dbReference type="EMBL" id="AUB43825.1"/>
    </source>
</evidence>
<evidence type="ECO:0000259" key="2">
    <source>
        <dbReference type="Pfam" id="PF13401"/>
    </source>
</evidence>
<gene>
    <name evidence="3" type="ORF">COO91_00957</name>
    <name evidence="4" type="ORF">COO91_10020</name>
</gene>
<evidence type="ECO:0000313" key="3">
    <source>
        <dbReference type="EMBL" id="AUB35103.1"/>
    </source>
</evidence>
<proteinExistence type="predicted"/>
<dbReference type="GO" id="GO:0016887">
    <property type="term" value="F:ATP hydrolysis activity"/>
    <property type="evidence" value="ECO:0007669"/>
    <property type="project" value="InterPro"/>
</dbReference>
<dbReference type="KEGG" id="nfl:COO91_00957"/>
<feature type="region of interest" description="Disordered" evidence="1">
    <location>
        <begin position="352"/>
        <end position="393"/>
    </location>
</feature>
<reference evidence="3 5" key="1">
    <citation type="submission" date="2017-11" db="EMBL/GenBank/DDBJ databases">
        <title>Complete genome of a free-living desiccation-tolerant cyanobacterium and its photosynthetic adaptation to extreme terrestrial habitat.</title>
        <authorList>
            <person name="Shang J."/>
        </authorList>
    </citation>
    <scope>NUCLEOTIDE SEQUENCE [LARGE SCALE GENOMIC DNA]</scope>
    <source>
        <strain evidence="3 5">CCNUN1</strain>
        <plasmid evidence="5">pnfsy07</plasmid>
        <plasmid evidence="4">pNFSY07</plasmid>
    </source>
</reference>
<dbReference type="EMBL" id="CP024785">
    <property type="protein sequence ID" value="AUB35103.1"/>
    <property type="molecule type" value="Genomic_DNA"/>
</dbReference>
<evidence type="ECO:0000256" key="1">
    <source>
        <dbReference type="SAM" id="MobiDB-lite"/>
    </source>
</evidence>
<dbReference type="Pfam" id="PF13401">
    <property type="entry name" value="AAA_22"/>
    <property type="match status" value="1"/>
</dbReference>
<dbReference type="Proteomes" id="UP000232003">
    <property type="component" value="Plasmid pNFSY07"/>
</dbReference>
<dbReference type="InterPro" id="IPR049945">
    <property type="entry name" value="AAA_22"/>
</dbReference>
<name>A0A2K8SIJ5_9NOSO</name>
<evidence type="ECO:0000313" key="5">
    <source>
        <dbReference type="Proteomes" id="UP000232003"/>
    </source>
</evidence>
<feature type="compositionally biased region" description="Basic residues" evidence="1">
    <location>
        <begin position="371"/>
        <end position="383"/>
    </location>
</feature>
<protein>
    <submittedName>
        <fullName evidence="3">Putative ATPase, archaeal AAA+ ATPase superfamily</fullName>
    </submittedName>
</protein>
<sequence>MGNNQQFPSEYHTASASERLAYYDSYTMAHPYLDIAFETLKPIINDCGDSRIIFIVGPTGVGKTKLRLLIEKWIIESSLSLLEVNKGCIPVASIEARLFSGGLFNFKDHLKRCLYALAEAPELIQNKINYGTSGVYHNPDGQLIIKPAILETELGWALEQALKQRRPKIFFIDEAHHLLAVASGRKLTDVPEAIKSLASLTQVLHGLIGTYDLLTLHDIGDQLSRRSIYVHLPRYNAEFIEDREIWHSVIWNFQCQIPTREPPDFLSHWEYLYSRSLGCVGILKNWSRNALGEALNEDVSTVTLKHLEKRALSVGQCRNILKHIKEGEARYAEIEGKIEELYQDLGLRCPPISKQQTTSNSEIKSQDVEPKKRKKLVGTRKPKRDSIGSENAV</sequence>
<dbReference type="OrthoDB" id="9086539at2"/>
<feature type="compositionally biased region" description="Polar residues" evidence="1">
    <location>
        <begin position="353"/>
        <end position="363"/>
    </location>
</feature>
<geneLocation type="plasmid" evidence="5">
    <name>pnfsy07</name>
</geneLocation>
<geneLocation type="plasmid" evidence="4">
    <name>pNFSY07</name>
</geneLocation>
<organism evidence="3 5">
    <name type="scientific">Nostoc flagelliforme CCNUN1</name>
    <dbReference type="NCBI Taxonomy" id="2038116"/>
    <lineage>
        <taxon>Bacteria</taxon>
        <taxon>Bacillati</taxon>
        <taxon>Cyanobacteriota</taxon>
        <taxon>Cyanophyceae</taxon>
        <taxon>Nostocales</taxon>
        <taxon>Nostocaceae</taxon>
        <taxon>Nostoc</taxon>
    </lineage>
</organism>
<dbReference type="Proteomes" id="UP000232003">
    <property type="component" value="Chromosome"/>
</dbReference>
<dbReference type="RefSeq" id="WP_100897478.1">
    <property type="nucleotide sequence ID" value="NZ_CAWNNC010000001.1"/>
</dbReference>